<gene>
    <name evidence="1" type="ORF">GCM10010357_28760</name>
</gene>
<reference evidence="1 2" key="1">
    <citation type="journal article" date="2019" name="Int. J. Syst. Evol. Microbiol.">
        <title>The Global Catalogue of Microorganisms (GCM) 10K type strain sequencing project: providing services to taxonomists for standard genome sequencing and annotation.</title>
        <authorList>
            <consortium name="The Broad Institute Genomics Platform"/>
            <consortium name="The Broad Institute Genome Sequencing Center for Infectious Disease"/>
            <person name="Wu L."/>
            <person name="Ma J."/>
        </authorList>
    </citation>
    <scope>NUCLEOTIDE SEQUENCE [LARGE SCALE GENOMIC DNA]</scope>
    <source>
        <strain evidence="1 2">JCM 4788</strain>
    </source>
</reference>
<dbReference type="Proteomes" id="UP001500879">
    <property type="component" value="Unassembled WGS sequence"/>
</dbReference>
<protein>
    <recommendedName>
        <fullName evidence="3">Excalibur calcium-binding domain-containing protein</fullName>
    </recommendedName>
</protein>
<proteinExistence type="predicted"/>
<name>A0ABN0YR35_9ACTN</name>
<accession>A0ABN0YR35</accession>
<keyword evidence="2" id="KW-1185">Reference proteome</keyword>
<comment type="caution">
    <text evidence="1">The sequence shown here is derived from an EMBL/GenBank/DDBJ whole genome shotgun (WGS) entry which is preliminary data.</text>
</comment>
<evidence type="ECO:0000313" key="1">
    <source>
        <dbReference type="EMBL" id="GAA0406059.1"/>
    </source>
</evidence>
<dbReference type="EMBL" id="BAAABX010000032">
    <property type="protein sequence ID" value="GAA0406059.1"/>
    <property type="molecule type" value="Genomic_DNA"/>
</dbReference>
<evidence type="ECO:0008006" key="3">
    <source>
        <dbReference type="Google" id="ProtNLM"/>
    </source>
</evidence>
<organism evidence="1 2">
    <name type="scientific">Streptomyces luteireticuli</name>
    <dbReference type="NCBI Taxonomy" id="173858"/>
    <lineage>
        <taxon>Bacteria</taxon>
        <taxon>Bacillati</taxon>
        <taxon>Actinomycetota</taxon>
        <taxon>Actinomycetes</taxon>
        <taxon>Kitasatosporales</taxon>
        <taxon>Streptomycetaceae</taxon>
        <taxon>Streptomyces</taxon>
    </lineage>
</organism>
<sequence length="84" mass="8775">MARIRGRWVTGLVAAVVLVMGGGTVGFAMGESGKRHAVKRAEVTSFNDGFADGVCRPVRGNHRTDGGGLLEDGEGNVCGEFEPK</sequence>
<evidence type="ECO:0000313" key="2">
    <source>
        <dbReference type="Proteomes" id="UP001500879"/>
    </source>
</evidence>